<protein>
    <recommendedName>
        <fullName evidence="5">Flavin reductase like domain-containing protein</fullName>
    </recommendedName>
</protein>
<dbReference type="PANTHER" id="PTHR33798">
    <property type="entry name" value="FLAVOPROTEIN OXYGENASE"/>
    <property type="match status" value="1"/>
</dbReference>
<evidence type="ECO:0000256" key="4">
    <source>
        <dbReference type="ARBA" id="ARBA00038054"/>
    </source>
</evidence>
<evidence type="ECO:0000256" key="2">
    <source>
        <dbReference type="ARBA" id="ARBA00022630"/>
    </source>
</evidence>
<evidence type="ECO:0000256" key="1">
    <source>
        <dbReference type="ARBA" id="ARBA00001917"/>
    </source>
</evidence>
<reference evidence="7" key="1">
    <citation type="journal article" date="2019" name="Int. J. Syst. Evol. Microbiol.">
        <title>The Global Catalogue of Microorganisms (GCM) 10K type strain sequencing project: providing services to taxonomists for standard genome sequencing and annotation.</title>
        <authorList>
            <consortium name="The Broad Institute Genomics Platform"/>
            <consortium name="The Broad Institute Genome Sequencing Center for Infectious Disease"/>
            <person name="Wu L."/>
            <person name="Ma J."/>
        </authorList>
    </citation>
    <scope>NUCLEOTIDE SEQUENCE [LARGE SCALE GENOMIC DNA]</scope>
    <source>
        <strain evidence="7">CGMCC 1.15043</strain>
    </source>
</reference>
<comment type="similarity">
    <text evidence="4">Belongs to the flavoredoxin family.</text>
</comment>
<dbReference type="InterPro" id="IPR002563">
    <property type="entry name" value="Flavin_Rdtase-like_dom"/>
</dbReference>
<proteinExistence type="inferred from homology"/>
<sequence>MLMIPIDPTNQSERENYKLLIGSIIPRPIAFVTSLSTAGVLNAAPYSYFTIVTANPPMVAISVQRKQGVRKDTSRNAVDTGAFVVHISDESYIEQINQTAAALLPDESEVALAGLTPAASVKIAVPGIAEAKIRMECVLEQAIPVGGSEGVPAADLLIGRVVQFHIDESLYEQGRIDAEKLQPVSRLAGNSYAKLGEQFEIDRPV</sequence>
<keyword evidence="2" id="KW-0285">Flavoprotein</keyword>
<evidence type="ECO:0000313" key="6">
    <source>
        <dbReference type="EMBL" id="GGA05915.1"/>
    </source>
</evidence>
<keyword evidence="3" id="KW-0288">FMN</keyword>
<dbReference type="Pfam" id="PF01613">
    <property type="entry name" value="Flavin_Reduct"/>
    <property type="match status" value="1"/>
</dbReference>
<dbReference type="InterPro" id="IPR012349">
    <property type="entry name" value="Split_barrel_FMN-bd"/>
</dbReference>
<dbReference type="PANTHER" id="PTHR33798:SF5">
    <property type="entry name" value="FLAVIN REDUCTASE LIKE DOMAIN-CONTAINING PROTEIN"/>
    <property type="match status" value="1"/>
</dbReference>
<comment type="cofactor">
    <cofactor evidence="1">
        <name>FMN</name>
        <dbReference type="ChEBI" id="CHEBI:58210"/>
    </cofactor>
</comment>
<gene>
    <name evidence="6" type="ORF">GCM10008018_59830</name>
</gene>
<comment type="caution">
    <text evidence="6">The sequence shown here is derived from an EMBL/GenBank/DDBJ whole genome shotgun (WGS) entry which is preliminary data.</text>
</comment>
<dbReference type="SMART" id="SM00903">
    <property type="entry name" value="Flavin_Reduct"/>
    <property type="match status" value="1"/>
</dbReference>
<dbReference type="SUPFAM" id="SSF50475">
    <property type="entry name" value="FMN-binding split barrel"/>
    <property type="match status" value="1"/>
</dbReference>
<name>A0ABQ1FBP0_9BACL</name>
<evidence type="ECO:0000313" key="7">
    <source>
        <dbReference type="Proteomes" id="UP000615455"/>
    </source>
</evidence>
<organism evidence="6 7">
    <name type="scientific">Paenibacillus marchantiophytorum</name>
    <dbReference type="NCBI Taxonomy" id="1619310"/>
    <lineage>
        <taxon>Bacteria</taxon>
        <taxon>Bacillati</taxon>
        <taxon>Bacillota</taxon>
        <taxon>Bacilli</taxon>
        <taxon>Bacillales</taxon>
        <taxon>Paenibacillaceae</taxon>
        <taxon>Paenibacillus</taxon>
    </lineage>
</organism>
<accession>A0ABQ1FBP0</accession>
<feature type="domain" description="Flavin reductase like" evidence="5">
    <location>
        <begin position="22"/>
        <end position="178"/>
    </location>
</feature>
<dbReference type="Proteomes" id="UP000615455">
    <property type="component" value="Unassembled WGS sequence"/>
</dbReference>
<evidence type="ECO:0000256" key="3">
    <source>
        <dbReference type="ARBA" id="ARBA00022643"/>
    </source>
</evidence>
<keyword evidence="7" id="KW-1185">Reference proteome</keyword>
<dbReference type="EMBL" id="BMHE01000049">
    <property type="protein sequence ID" value="GGA05915.1"/>
    <property type="molecule type" value="Genomic_DNA"/>
</dbReference>
<dbReference type="Gene3D" id="2.30.110.10">
    <property type="entry name" value="Electron Transport, Fmn-binding Protein, Chain A"/>
    <property type="match status" value="1"/>
</dbReference>
<evidence type="ECO:0000259" key="5">
    <source>
        <dbReference type="SMART" id="SM00903"/>
    </source>
</evidence>